<dbReference type="EMBL" id="RBWY01000001">
    <property type="protein sequence ID" value="RKS87337.1"/>
    <property type="molecule type" value="Genomic_DNA"/>
</dbReference>
<dbReference type="GO" id="GO:0006355">
    <property type="term" value="P:regulation of DNA-templated transcription"/>
    <property type="evidence" value="ECO:0007669"/>
    <property type="project" value="InterPro"/>
</dbReference>
<proteinExistence type="predicted"/>
<accession>A0A495RIJ6</accession>
<evidence type="ECO:0000313" key="2">
    <source>
        <dbReference type="Proteomes" id="UP000278542"/>
    </source>
</evidence>
<gene>
    <name evidence="1" type="ORF">DES39_0558</name>
</gene>
<dbReference type="RefSeq" id="WP_170143320.1">
    <property type="nucleotide sequence ID" value="NZ_RBWY01000001.1"/>
</dbReference>
<protein>
    <submittedName>
        <fullName evidence="1">Uncharacterized protein</fullName>
    </submittedName>
</protein>
<dbReference type="InterPro" id="IPR013321">
    <property type="entry name" value="Arc_rbn_hlx_hlx"/>
</dbReference>
<sequence length="58" mass="7109">MKIRELAPFGLRIRPDLKEWFADYSKKDNRSMTYSINEAMEFFKKHKEEEERKIADIQ</sequence>
<reference evidence="1 2" key="1">
    <citation type="submission" date="2018-10" db="EMBL/GenBank/DDBJ databases">
        <title>Genomic Encyclopedia of Type Strains, Phase IV (KMG-IV): sequencing the most valuable type-strain genomes for metagenomic binning, comparative biology and taxonomic classification.</title>
        <authorList>
            <person name="Goeker M."/>
        </authorList>
    </citation>
    <scope>NUCLEOTIDE SEQUENCE [LARGE SCALE GENOMIC DNA]</scope>
    <source>
        <strain evidence="1 2">DSM 22228</strain>
    </source>
</reference>
<dbReference type="AlphaFoldDB" id="A0A495RIJ6"/>
<evidence type="ECO:0000313" key="1">
    <source>
        <dbReference type="EMBL" id="RKS87337.1"/>
    </source>
</evidence>
<dbReference type="Proteomes" id="UP000278542">
    <property type="component" value="Unassembled WGS sequence"/>
</dbReference>
<comment type="caution">
    <text evidence="1">The sequence shown here is derived from an EMBL/GenBank/DDBJ whole genome shotgun (WGS) entry which is preliminary data.</text>
</comment>
<organism evidence="1 2">
    <name type="scientific">Orbus hercynius</name>
    <dbReference type="NCBI Taxonomy" id="593135"/>
    <lineage>
        <taxon>Bacteria</taxon>
        <taxon>Pseudomonadati</taxon>
        <taxon>Pseudomonadota</taxon>
        <taxon>Gammaproteobacteria</taxon>
        <taxon>Orbales</taxon>
        <taxon>Orbaceae</taxon>
        <taxon>Orbus</taxon>
    </lineage>
</organism>
<keyword evidence="2" id="KW-1185">Reference proteome</keyword>
<dbReference type="Gene3D" id="1.10.1220.10">
    <property type="entry name" value="Met repressor-like"/>
    <property type="match status" value="1"/>
</dbReference>
<name>A0A495RIJ6_9GAMM</name>